<keyword evidence="9" id="KW-1185">Reference proteome</keyword>
<gene>
    <name evidence="8" type="ORF">WJX72_010182</name>
</gene>
<feature type="transmembrane region" description="Helical" evidence="6">
    <location>
        <begin position="228"/>
        <end position="247"/>
    </location>
</feature>
<dbReference type="Pfam" id="PF00069">
    <property type="entry name" value="Pkinase"/>
    <property type="match status" value="1"/>
</dbReference>
<dbReference type="GO" id="GO:0005524">
    <property type="term" value="F:ATP binding"/>
    <property type="evidence" value="ECO:0007669"/>
    <property type="project" value="UniProtKB-KW"/>
</dbReference>
<reference evidence="8 9" key="1">
    <citation type="journal article" date="2024" name="Nat. Commun.">
        <title>Phylogenomics reveals the evolutionary origins of lichenization in chlorophyte algae.</title>
        <authorList>
            <person name="Puginier C."/>
            <person name="Libourel C."/>
            <person name="Otte J."/>
            <person name="Skaloud P."/>
            <person name="Haon M."/>
            <person name="Grisel S."/>
            <person name="Petersen M."/>
            <person name="Berrin J.G."/>
            <person name="Delaux P.M."/>
            <person name="Dal Grande F."/>
            <person name="Keller J."/>
        </authorList>
    </citation>
    <scope>NUCLEOTIDE SEQUENCE [LARGE SCALE GENOMIC DNA]</scope>
    <source>
        <strain evidence="8 9">SAG 2043</strain>
    </source>
</reference>
<proteinExistence type="predicted"/>
<dbReference type="Proteomes" id="UP001489004">
    <property type="component" value="Unassembled WGS sequence"/>
</dbReference>
<keyword evidence="1" id="KW-0723">Serine/threonine-protein kinase</keyword>
<protein>
    <recommendedName>
        <fullName evidence="7">Protein kinase domain-containing protein</fullName>
    </recommendedName>
</protein>
<evidence type="ECO:0000256" key="5">
    <source>
        <dbReference type="ARBA" id="ARBA00022840"/>
    </source>
</evidence>
<organism evidence="8 9">
    <name type="scientific">[Myrmecia] bisecta</name>
    <dbReference type="NCBI Taxonomy" id="41462"/>
    <lineage>
        <taxon>Eukaryota</taxon>
        <taxon>Viridiplantae</taxon>
        <taxon>Chlorophyta</taxon>
        <taxon>core chlorophytes</taxon>
        <taxon>Trebouxiophyceae</taxon>
        <taxon>Trebouxiales</taxon>
        <taxon>Trebouxiaceae</taxon>
        <taxon>Myrmecia</taxon>
    </lineage>
</organism>
<evidence type="ECO:0000259" key="7">
    <source>
        <dbReference type="PROSITE" id="PS50011"/>
    </source>
</evidence>
<sequence>MEHCRGGDLEQLLEGVVVQAQNAFTEVETACIINEVLKVVAACHSKQIVHGDIKPANFLLKEPQALSKGLVERLAQAETCWLRAVDFGCSQPASQGEPLSRRTGTPVFMAPEVFKRHYGLQADMWSVGMMFYHLMTRRFPFWESMDSCRSSTLDEVMRAVTTEQTLVPGRLITAPAGFYAGRTSLRAHACPVGALATGEPASLSRLFIGVQPARHLVRQGTKLTKPNGPASLVLILFTLLGAVAAALRQRMVQTVRECATCHGFGIQRCSLCSGSGTVGWEGKWSHKEPCPMCLGKRFVRCPDCGGSYHRPIFNHSQQGALSLHDLSPLGGSARRQK</sequence>
<keyword evidence="4" id="KW-0418">Kinase</keyword>
<dbReference type="PANTHER" id="PTHR24349">
    <property type="entry name" value="SERINE/THREONINE-PROTEIN KINASE"/>
    <property type="match status" value="1"/>
</dbReference>
<accession>A0AAW1PTU7</accession>
<keyword evidence="2" id="KW-0808">Transferase</keyword>
<dbReference type="SUPFAM" id="SSF56112">
    <property type="entry name" value="Protein kinase-like (PK-like)"/>
    <property type="match status" value="1"/>
</dbReference>
<dbReference type="PROSITE" id="PS50011">
    <property type="entry name" value="PROTEIN_KINASE_DOM"/>
    <property type="match status" value="1"/>
</dbReference>
<dbReference type="Gene3D" id="1.10.510.10">
    <property type="entry name" value="Transferase(Phosphotransferase) domain 1"/>
    <property type="match status" value="1"/>
</dbReference>
<dbReference type="InterPro" id="IPR011009">
    <property type="entry name" value="Kinase-like_dom_sf"/>
</dbReference>
<dbReference type="SUPFAM" id="SSF57938">
    <property type="entry name" value="DnaJ/Hsp40 cysteine-rich domain"/>
    <property type="match status" value="1"/>
</dbReference>
<dbReference type="InterPro" id="IPR000719">
    <property type="entry name" value="Prot_kinase_dom"/>
</dbReference>
<keyword evidence="5" id="KW-0067">ATP-binding</keyword>
<dbReference type="InterPro" id="IPR050205">
    <property type="entry name" value="CDPK_Ser/Thr_kinases"/>
</dbReference>
<feature type="domain" description="Protein kinase" evidence="7">
    <location>
        <begin position="1"/>
        <end position="240"/>
    </location>
</feature>
<dbReference type="GO" id="GO:0004674">
    <property type="term" value="F:protein serine/threonine kinase activity"/>
    <property type="evidence" value="ECO:0007669"/>
    <property type="project" value="UniProtKB-KW"/>
</dbReference>
<dbReference type="AlphaFoldDB" id="A0AAW1PTU7"/>
<name>A0AAW1PTU7_9CHLO</name>
<evidence type="ECO:0000256" key="1">
    <source>
        <dbReference type="ARBA" id="ARBA00022527"/>
    </source>
</evidence>
<evidence type="ECO:0000256" key="6">
    <source>
        <dbReference type="SAM" id="Phobius"/>
    </source>
</evidence>
<evidence type="ECO:0000256" key="3">
    <source>
        <dbReference type="ARBA" id="ARBA00022741"/>
    </source>
</evidence>
<evidence type="ECO:0000256" key="2">
    <source>
        <dbReference type="ARBA" id="ARBA00022679"/>
    </source>
</evidence>
<keyword evidence="6" id="KW-0812">Transmembrane</keyword>
<dbReference type="InterPro" id="IPR008271">
    <property type="entry name" value="Ser/Thr_kinase_AS"/>
</dbReference>
<evidence type="ECO:0000313" key="8">
    <source>
        <dbReference type="EMBL" id="KAK9813180.1"/>
    </source>
</evidence>
<dbReference type="InterPro" id="IPR036410">
    <property type="entry name" value="HSP_DnaJ_Cys-rich_dom_sf"/>
</dbReference>
<keyword evidence="3" id="KW-0547">Nucleotide-binding</keyword>
<evidence type="ECO:0000313" key="9">
    <source>
        <dbReference type="Proteomes" id="UP001489004"/>
    </source>
</evidence>
<dbReference type="EMBL" id="JALJOR010000008">
    <property type="protein sequence ID" value="KAK9813180.1"/>
    <property type="molecule type" value="Genomic_DNA"/>
</dbReference>
<evidence type="ECO:0000256" key="4">
    <source>
        <dbReference type="ARBA" id="ARBA00022777"/>
    </source>
</evidence>
<dbReference type="PROSITE" id="PS00108">
    <property type="entry name" value="PROTEIN_KINASE_ST"/>
    <property type="match status" value="1"/>
</dbReference>
<keyword evidence="6" id="KW-0472">Membrane</keyword>
<comment type="caution">
    <text evidence="8">The sequence shown here is derived from an EMBL/GenBank/DDBJ whole genome shotgun (WGS) entry which is preliminary data.</text>
</comment>
<dbReference type="SMART" id="SM00220">
    <property type="entry name" value="S_TKc"/>
    <property type="match status" value="1"/>
</dbReference>
<keyword evidence="6" id="KW-1133">Transmembrane helix</keyword>